<accession>A0ABU3SQF0</accession>
<name>A0ABU3SQF0_9MICO</name>
<dbReference type="EMBL" id="JAWDIT010000005">
    <property type="protein sequence ID" value="MDU0346941.1"/>
    <property type="molecule type" value="Genomic_DNA"/>
</dbReference>
<sequence length="384" mass="41209">MSSAADPGVRWIPVALGAIDVRGSSFFLPEAEILVVPVGADAPLCLVGAGASLWRRLVEGTPVVPSAVDPDAAALLHEFRAAGLAVLAATHPAGVADLRPPALSSPMHELVYALVARIAADRGIPCVFVKGPALHRQGLRDREHSGDVDVWCEPSRCDELATALEQYGWTREPDPWWGTSVHHSITLAPGGWGCEIDVHRRIPGLTLPDDEAFAIVARDADQMLYAGVPVPVPAVAVHAVLAAVTLVRPEIGGGARTPQASDAARAVLTRAPGAGARARELGAVPVLREELRTLLPDDDLTDGGVPRDWAWRAQPDRAHAYWHALRTEPLAVRFRLLLRLIWPPDEVALASARRAGEPSACATRARLRRIRRGAREWLRRSSTG</sequence>
<comment type="caution">
    <text evidence="1">The sequence shown here is derived from an EMBL/GenBank/DDBJ whole genome shotgun (WGS) entry which is preliminary data.</text>
</comment>
<proteinExistence type="predicted"/>
<protein>
    <submittedName>
        <fullName evidence="1">Nucleotidyltransferase family protein</fullName>
    </submittedName>
</protein>
<dbReference type="InterPro" id="IPR039498">
    <property type="entry name" value="NTP_transf_5"/>
</dbReference>
<organism evidence="1 2">
    <name type="scientific">Microbacterium phycohabitans</name>
    <dbReference type="NCBI Taxonomy" id="3075993"/>
    <lineage>
        <taxon>Bacteria</taxon>
        <taxon>Bacillati</taxon>
        <taxon>Actinomycetota</taxon>
        <taxon>Actinomycetes</taxon>
        <taxon>Micrococcales</taxon>
        <taxon>Microbacteriaceae</taxon>
        <taxon>Microbacterium</taxon>
    </lineage>
</organism>
<dbReference type="Proteomes" id="UP001261125">
    <property type="component" value="Unassembled WGS sequence"/>
</dbReference>
<reference evidence="1 2" key="1">
    <citation type="submission" date="2023-09" db="EMBL/GenBank/DDBJ databases">
        <title>Microbacterium fusihabitans sp. nov., Microbacterium phycihabitans sp. nov., and Microbacterium cervinum sp. nov., isolated from dried seaweeds of beach.</title>
        <authorList>
            <person name="Lee S.D."/>
        </authorList>
    </citation>
    <scope>NUCLEOTIDE SEQUENCE [LARGE SCALE GENOMIC DNA]</scope>
    <source>
        <strain evidence="1 2">KSW2-29</strain>
    </source>
</reference>
<gene>
    <name evidence="1" type="ORF">RWH44_14670</name>
</gene>
<dbReference type="RefSeq" id="WP_316005151.1">
    <property type="nucleotide sequence ID" value="NZ_JAWDIT010000005.1"/>
</dbReference>
<evidence type="ECO:0000313" key="1">
    <source>
        <dbReference type="EMBL" id="MDU0346941.1"/>
    </source>
</evidence>
<evidence type="ECO:0000313" key="2">
    <source>
        <dbReference type="Proteomes" id="UP001261125"/>
    </source>
</evidence>
<keyword evidence="2" id="KW-1185">Reference proteome</keyword>
<dbReference type="Pfam" id="PF14907">
    <property type="entry name" value="NTP_transf_5"/>
    <property type="match status" value="1"/>
</dbReference>